<feature type="transmembrane region" description="Helical" evidence="1">
    <location>
        <begin position="105"/>
        <end position="125"/>
    </location>
</feature>
<sequence>MNEYNKRFENFCTQIRSSAKGKTPLDLLSELDLALEEASLTGNEVDPALADAYIAIAQEMRELPPAPSGEELAEHFLERHGNLFHHAPNSAAALPSVHRPRRRRVLGILVAVMVVFLALMMSAYGQKAIEYVTKFTDKNLYINSGGASAADLDFDEPDDTGYRSLEEVLSANGITGVCPTWLPGGYELSMLYVPSTPSYGSFGAYYVNPLIPDSSIVVAIDRYPGDVPSSSIPKDPNSEELYRSGGVEHYIMTNTTHVVGAWVNNHCLCTISGTITRQEMKDVIDSIYEGE</sequence>
<dbReference type="EMBL" id="CACRUB010000051">
    <property type="protein sequence ID" value="VYU67566.1"/>
    <property type="molecule type" value="Genomic_DNA"/>
</dbReference>
<dbReference type="AlphaFoldDB" id="A0A6N3GSW3"/>
<dbReference type="RefSeq" id="WP_156622270.1">
    <property type="nucleotide sequence ID" value="NZ_CACRUB010000051.1"/>
</dbReference>
<name>A0A6N3GSW3_FLAPL</name>
<gene>
    <name evidence="2" type="ORF">FPLFYP42_03351</name>
</gene>
<keyword evidence="1" id="KW-1133">Transmembrane helix</keyword>
<evidence type="ECO:0000313" key="2">
    <source>
        <dbReference type="EMBL" id="VYU67566.1"/>
    </source>
</evidence>
<proteinExistence type="predicted"/>
<protein>
    <recommendedName>
        <fullName evidence="3">DUF4367 domain-containing protein</fullName>
    </recommendedName>
</protein>
<evidence type="ECO:0008006" key="3">
    <source>
        <dbReference type="Google" id="ProtNLM"/>
    </source>
</evidence>
<reference evidence="2" key="1">
    <citation type="submission" date="2019-11" db="EMBL/GenBank/DDBJ databases">
        <authorList>
            <person name="Feng L."/>
        </authorList>
    </citation>
    <scope>NUCLEOTIDE SEQUENCE</scope>
    <source>
        <strain evidence="2">FplautiiLFYP42</strain>
    </source>
</reference>
<organism evidence="2">
    <name type="scientific">Flavonifractor plautii</name>
    <name type="common">Fusobacterium plautii</name>
    <dbReference type="NCBI Taxonomy" id="292800"/>
    <lineage>
        <taxon>Bacteria</taxon>
        <taxon>Bacillati</taxon>
        <taxon>Bacillota</taxon>
        <taxon>Clostridia</taxon>
        <taxon>Eubacteriales</taxon>
        <taxon>Oscillospiraceae</taxon>
        <taxon>Flavonifractor</taxon>
    </lineage>
</organism>
<evidence type="ECO:0000256" key="1">
    <source>
        <dbReference type="SAM" id="Phobius"/>
    </source>
</evidence>
<keyword evidence="1" id="KW-0472">Membrane</keyword>
<accession>A0A6N3GSW3</accession>
<keyword evidence="1" id="KW-0812">Transmembrane</keyword>